<comment type="subunit">
    <text evidence="5">Subunit of the heterotrimeric GatCAB amidotransferase (AdT) complex, composed of A, B and C subunits.</text>
</comment>
<dbReference type="GO" id="GO:0032543">
    <property type="term" value="P:mitochondrial translation"/>
    <property type="evidence" value="ECO:0007669"/>
    <property type="project" value="UniProtKB-UniRule"/>
</dbReference>
<dbReference type="EC" id="6.3.5.7" evidence="5"/>
<comment type="caution">
    <text evidence="7">The sequence shown here is derived from an EMBL/GenBank/DDBJ whole genome shotgun (WGS) entry which is preliminary data.</text>
</comment>
<feature type="active site" description="Acyl-ester intermediate" evidence="5">
    <location>
        <position position="140"/>
    </location>
</feature>
<reference evidence="7" key="1">
    <citation type="submission" date="2021-03" db="EMBL/GenBank/DDBJ databases">
        <authorList>
            <person name="Bekaert M."/>
        </authorList>
    </citation>
    <scope>NUCLEOTIDE SEQUENCE</scope>
</reference>
<evidence type="ECO:0000313" key="8">
    <source>
        <dbReference type="Proteomes" id="UP000683360"/>
    </source>
</evidence>
<evidence type="ECO:0000256" key="1">
    <source>
        <dbReference type="ARBA" id="ARBA00022598"/>
    </source>
</evidence>
<dbReference type="Gene3D" id="3.90.1300.10">
    <property type="entry name" value="Amidase signature (AS) domain"/>
    <property type="match status" value="1"/>
</dbReference>
<feature type="domain" description="Amidase" evidence="6">
    <location>
        <begin position="14"/>
        <end position="83"/>
    </location>
</feature>
<dbReference type="InterPro" id="IPR004412">
    <property type="entry name" value="GatA"/>
</dbReference>
<evidence type="ECO:0000256" key="5">
    <source>
        <dbReference type="HAMAP-Rule" id="MF_03150"/>
    </source>
</evidence>
<evidence type="ECO:0000256" key="2">
    <source>
        <dbReference type="ARBA" id="ARBA00022741"/>
    </source>
</evidence>
<dbReference type="SUPFAM" id="SSF75304">
    <property type="entry name" value="Amidase signature (AS) enzymes"/>
    <property type="match status" value="1"/>
</dbReference>
<keyword evidence="2 5" id="KW-0547">Nucleotide-binding</keyword>
<dbReference type="OrthoDB" id="421993at2759"/>
<comment type="catalytic activity">
    <reaction evidence="5">
        <text>L-glutamyl-tRNA(Gln) + L-glutamine + ATP + H2O = L-glutaminyl-tRNA(Gln) + L-glutamate + ADP + phosphate + H(+)</text>
        <dbReference type="Rhea" id="RHEA:17521"/>
        <dbReference type="Rhea" id="RHEA-COMP:9681"/>
        <dbReference type="Rhea" id="RHEA-COMP:9684"/>
        <dbReference type="ChEBI" id="CHEBI:15377"/>
        <dbReference type="ChEBI" id="CHEBI:15378"/>
        <dbReference type="ChEBI" id="CHEBI:29985"/>
        <dbReference type="ChEBI" id="CHEBI:30616"/>
        <dbReference type="ChEBI" id="CHEBI:43474"/>
        <dbReference type="ChEBI" id="CHEBI:58359"/>
        <dbReference type="ChEBI" id="CHEBI:78520"/>
        <dbReference type="ChEBI" id="CHEBI:78521"/>
        <dbReference type="ChEBI" id="CHEBI:456216"/>
        <dbReference type="EC" id="6.3.5.7"/>
    </reaction>
</comment>
<evidence type="ECO:0000256" key="3">
    <source>
        <dbReference type="ARBA" id="ARBA00022840"/>
    </source>
</evidence>
<evidence type="ECO:0000259" key="6">
    <source>
        <dbReference type="Pfam" id="PF01425"/>
    </source>
</evidence>
<evidence type="ECO:0000313" key="7">
    <source>
        <dbReference type="EMBL" id="CAG2211683.1"/>
    </source>
</evidence>
<sequence length="405" mass="45603">MEKFRRPSYCCQRQFCTTGIRTSCATTMLQNYIPPYTATVVQRLQDEGAYLIGKTNMDEFAMGSGSVDGIHGPVRNPWKYKFTSSNLENQQTKPIEQVSMRNYHTSTDDWHIAGGSSGGSAAAVASGVCFGALGSDTGGSTRNPAAYCGVVGFKPTYGMLSRHGLVPLVNSMDVPALFSKTMYGHDVHDSTTVTDEFNHFTLPDNMDIKDLHIGIPKEYHAPRLSKDVHNAWEEAADMFEKAGQRWHRFSLPHTQYSILCYIVLNCCEVASNMARYDGIEFGHRAANEDSTEELYAATRHEGFNDVVRGRILAGNYFLLRQNYEKYFAKAMQVRRLISEDFKKVYASGVDILLTPTTLTTAPTYKWFTERDNRTSSEEQDIFTQPVNMAGMYRLLVKKIPHEEMD</sequence>
<dbReference type="Pfam" id="PF01425">
    <property type="entry name" value="Amidase"/>
    <property type="match status" value="2"/>
</dbReference>
<dbReference type="AlphaFoldDB" id="A0A8S3RTD3"/>
<proteinExistence type="inferred from homology"/>
<dbReference type="EMBL" id="CAJPWZ010001270">
    <property type="protein sequence ID" value="CAG2211683.1"/>
    <property type="molecule type" value="Genomic_DNA"/>
</dbReference>
<gene>
    <name evidence="7" type="ORF">MEDL_25703</name>
</gene>
<feature type="active site" description="Charge relay system" evidence="5">
    <location>
        <position position="116"/>
    </location>
</feature>
<keyword evidence="5" id="KW-0496">Mitochondrion</keyword>
<organism evidence="7 8">
    <name type="scientific">Mytilus edulis</name>
    <name type="common">Blue mussel</name>
    <dbReference type="NCBI Taxonomy" id="6550"/>
    <lineage>
        <taxon>Eukaryota</taxon>
        <taxon>Metazoa</taxon>
        <taxon>Spiralia</taxon>
        <taxon>Lophotrochozoa</taxon>
        <taxon>Mollusca</taxon>
        <taxon>Bivalvia</taxon>
        <taxon>Autobranchia</taxon>
        <taxon>Pteriomorphia</taxon>
        <taxon>Mytilida</taxon>
        <taxon>Mytiloidea</taxon>
        <taxon>Mytilidae</taxon>
        <taxon>Mytilinae</taxon>
        <taxon>Mytilus</taxon>
    </lineage>
</organism>
<comment type="similarity">
    <text evidence="5">Belongs to the amidase family. GatA subfamily.</text>
</comment>
<comment type="function">
    <text evidence="5">Allows the formation of correctly charged Gln-tRNA(Gln) through the transamidation of misacylated Glu-tRNA(Gln) in the mitochondria. The reaction takes place in the presence of glutamine and ATP through an activated gamma-phospho-Glu-tRNA(Gln).</text>
</comment>
<protein>
    <recommendedName>
        <fullName evidence="5">Glutamyl-tRNA(Gln) amidotransferase subunit A, mitochondrial</fullName>
        <shortName evidence="5">Glu-AdT subunit A</shortName>
        <ecNumber evidence="5">6.3.5.7</ecNumber>
    </recommendedName>
</protein>
<comment type="subcellular location">
    <subcellularLocation>
        <location evidence="5">Mitochondrion</location>
    </subcellularLocation>
</comment>
<keyword evidence="4 5" id="KW-0648">Protein biosynthesis</keyword>
<dbReference type="PANTHER" id="PTHR11895">
    <property type="entry name" value="TRANSAMIDASE"/>
    <property type="match status" value="1"/>
</dbReference>
<dbReference type="PANTHER" id="PTHR11895:SF7">
    <property type="entry name" value="GLUTAMYL-TRNA(GLN) AMIDOTRANSFERASE SUBUNIT A, MITOCHONDRIAL"/>
    <property type="match status" value="1"/>
</dbReference>
<dbReference type="InterPro" id="IPR023631">
    <property type="entry name" value="Amidase_dom"/>
</dbReference>
<dbReference type="InterPro" id="IPR036928">
    <property type="entry name" value="AS_sf"/>
</dbReference>
<dbReference type="GO" id="GO:0005524">
    <property type="term" value="F:ATP binding"/>
    <property type="evidence" value="ECO:0007669"/>
    <property type="project" value="UniProtKB-KW"/>
</dbReference>
<feature type="domain" description="Amidase" evidence="6">
    <location>
        <begin position="109"/>
        <end position="391"/>
    </location>
</feature>
<dbReference type="HAMAP" id="MF_00120">
    <property type="entry name" value="GatA"/>
    <property type="match status" value="1"/>
</dbReference>
<dbReference type="Proteomes" id="UP000683360">
    <property type="component" value="Unassembled WGS sequence"/>
</dbReference>
<keyword evidence="8" id="KW-1185">Reference proteome</keyword>
<dbReference type="GO" id="GO:0070681">
    <property type="term" value="P:glutaminyl-tRNAGln biosynthesis via transamidation"/>
    <property type="evidence" value="ECO:0007669"/>
    <property type="project" value="UniProtKB-UniRule"/>
</dbReference>
<comment type="caution">
    <text evidence="5">Lacks conserved residue(s) required for the propagation of feature annotation.</text>
</comment>
<dbReference type="GO" id="GO:0030956">
    <property type="term" value="C:glutamyl-tRNA(Gln) amidotransferase complex"/>
    <property type="evidence" value="ECO:0007669"/>
    <property type="project" value="UniProtKB-UniRule"/>
</dbReference>
<dbReference type="GO" id="GO:0050567">
    <property type="term" value="F:glutaminyl-tRNA synthase (glutamine-hydrolyzing) activity"/>
    <property type="evidence" value="ECO:0007669"/>
    <property type="project" value="UniProtKB-UniRule"/>
</dbReference>
<accession>A0A8S3RTD3</accession>
<keyword evidence="1 5" id="KW-0436">Ligase</keyword>
<dbReference type="GO" id="GO:0005739">
    <property type="term" value="C:mitochondrion"/>
    <property type="evidence" value="ECO:0007669"/>
    <property type="project" value="UniProtKB-SubCell"/>
</dbReference>
<dbReference type="InterPro" id="IPR000120">
    <property type="entry name" value="Amidase"/>
</dbReference>
<keyword evidence="3 5" id="KW-0067">ATP-binding</keyword>
<evidence type="ECO:0000256" key="4">
    <source>
        <dbReference type="ARBA" id="ARBA00022917"/>
    </source>
</evidence>
<name>A0A8S3RTD3_MYTED</name>